<dbReference type="Gene3D" id="3.20.20.80">
    <property type="entry name" value="Glycosidases"/>
    <property type="match status" value="1"/>
</dbReference>
<feature type="signal peptide" evidence="2">
    <location>
        <begin position="1"/>
        <end position="20"/>
    </location>
</feature>
<dbReference type="InterPro" id="IPR052177">
    <property type="entry name" value="Divisome_Glycosyl_Hydrolase"/>
</dbReference>
<comment type="caution">
    <text evidence="4">The sequence shown here is derived from an EMBL/GenBank/DDBJ whole genome shotgun (WGS) entry which is preliminary data.</text>
</comment>
<dbReference type="EMBL" id="DVKT01000050">
    <property type="protein sequence ID" value="HIT39669.1"/>
    <property type="molecule type" value="Genomic_DNA"/>
</dbReference>
<gene>
    <name evidence="4" type="ORF">IAD06_06495</name>
</gene>
<evidence type="ECO:0000256" key="2">
    <source>
        <dbReference type="SAM" id="SignalP"/>
    </source>
</evidence>
<evidence type="ECO:0000259" key="3">
    <source>
        <dbReference type="Pfam" id="PF02638"/>
    </source>
</evidence>
<dbReference type="Proteomes" id="UP000886722">
    <property type="component" value="Unassembled WGS sequence"/>
</dbReference>
<accession>A0A9D1KDH4</accession>
<sequence length="497" mass="58202">MRQYLLALFLLLFFLIPSSAQETPKREFRGAWIQTVYQPQYAEMDSAAMRGYFDAMLDTLQRSGINALLFQIRPESDAFYESNIEPWSRFLTGKQGRSPERGWDPMAYLIGKCHERNIEFHAWINPYRAQCNTVTELDTSHIYHRHPEWFVVYGRQLLFDPGMPGSREFICQVVDDIITRYDVDAIHMDDYFYPYPVNGTPFPDTASYALYGGGRPIDEWRRENVDVLVSELSRLIKQRKPWVRFGISPFGIYRNKSTSPEGSETCGLQNYDDLYADVLLWARNGWVDYLIPQLYWEIGHSAACYEELVYWWNRNIAGDCHLYIGQDLCRSLDAGDVSPRHSQLGHKMVLTRYLDYISGVCFWSGYQLLDNYKGAGHELRSSFFSSPALIPAYEHIDNRPPSGVKKLHTRWSSDGFYLEWKTDKTRDEMQRPAYYCVYRFHEEAEVDLDDVKALVATVRENRYRLPYKDGSKKYIYVITAIDRMHNESEPKILKVKL</sequence>
<reference evidence="4" key="1">
    <citation type="submission" date="2020-10" db="EMBL/GenBank/DDBJ databases">
        <authorList>
            <person name="Gilroy R."/>
        </authorList>
    </citation>
    <scope>NUCLEOTIDE SEQUENCE</scope>
    <source>
        <strain evidence="4">21143</strain>
    </source>
</reference>
<keyword evidence="1 2" id="KW-0732">Signal</keyword>
<dbReference type="SUPFAM" id="SSF51445">
    <property type="entry name" value="(Trans)glycosidases"/>
    <property type="match status" value="1"/>
</dbReference>
<feature type="chain" id="PRO_5038931687" evidence="2">
    <location>
        <begin position="21"/>
        <end position="497"/>
    </location>
</feature>
<evidence type="ECO:0000313" key="5">
    <source>
        <dbReference type="Proteomes" id="UP000886722"/>
    </source>
</evidence>
<evidence type="ECO:0000256" key="1">
    <source>
        <dbReference type="ARBA" id="ARBA00022729"/>
    </source>
</evidence>
<dbReference type="PANTHER" id="PTHR43405">
    <property type="entry name" value="GLYCOSYL HYDROLASE DIGH"/>
    <property type="match status" value="1"/>
</dbReference>
<dbReference type="AlphaFoldDB" id="A0A9D1KDH4"/>
<dbReference type="PANTHER" id="PTHR43405:SF1">
    <property type="entry name" value="GLYCOSYL HYDROLASE DIGH"/>
    <property type="match status" value="1"/>
</dbReference>
<name>A0A9D1KDH4_9BACT</name>
<dbReference type="Pfam" id="PF02638">
    <property type="entry name" value="GHL10"/>
    <property type="match status" value="1"/>
</dbReference>
<evidence type="ECO:0000313" key="4">
    <source>
        <dbReference type="EMBL" id="HIT39669.1"/>
    </source>
</evidence>
<dbReference type="InterPro" id="IPR017853">
    <property type="entry name" value="GH"/>
</dbReference>
<feature type="domain" description="Glycosyl hydrolase-like 10" evidence="3">
    <location>
        <begin position="27"/>
        <end position="327"/>
    </location>
</feature>
<organism evidence="4 5">
    <name type="scientific">Candidatus Caccoplasma intestinavium</name>
    <dbReference type="NCBI Taxonomy" id="2840716"/>
    <lineage>
        <taxon>Bacteria</taxon>
        <taxon>Pseudomonadati</taxon>
        <taxon>Bacteroidota</taxon>
        <taxon>Bacteroidia</taxon>
        <taxon>Bacteroidales</taxon>
        <taxon>Bacteroidaceae</taxon>
        <taxon>Bacteroidaceae incertae sedis</taxon>
        <taxon>Candidatus Caccoplasma</taxon>
    </lineage>
</organism>
<proteinExistence type="predicted"/>
<protein>
    <submittedName>
        <fullName evidence="4">Family 10 glycosylhydrolase</fullName>
    </submittedName>
</protein>
<reference evidence="4" key="2">
    <citation type="journal article" date="2021" name="PeerJ">
        <title>Extensive microbial diversity within the chicken gut microbiome revealed by metagenomics and culture.</title>
        <authorList>
            <person name="Gilroy R."/>
            <person name="Ravi A."/>
            <person name="Getino M."/>
            <person name="Pursley I."/>
            <person name="Horton D.L."/>
            <person name="Alikhan N.F."/>
            <person name="Baker D."/>
            <person name="Gharbi K."/>
            <person name="Hall N."/>
            <person name="Watson M."/>
            <person name="Adriaenssens E.M."/>
            <person name="Foster-Nyarko E."/>
            <person name="Jarju S."/>
            <person name="Secka A."/>
            <person name="Antonio M."/>
            <person name="Oren A."/>
            <person name="Chaudhuri R.R."/>
            <person name="La Ragione R."/>
            <person name="Hildebrand F."/>
            <person name="Pallen M.J."/>
        </authorList>
    </citation>
    <scope>NUCLEOTIDE SEQUENCE</scope>
    <source>
        <strain evidence="4">21143</strain>
    </source>
</reference>
<dbReference type="InterPro" id="IPR003790">
    <property type="entry name" value="GHL10"/>
</dbReference>